<accession>A0A429ZK09</accession>
<dbReference type="PANTHER" id="PTHR43095:SF3">
    <property type="entry name" value="L-XYLULOSE_3-KETO-L-GULONATE KINASE"/>
    <property type="match status" value="1"/>
</dbReference>
<dbReference type="PROSITE" id="PS00445">
    <property type="entry name" value="FGGY_KINASES_2"/>
    <property type="match status" value="1"/>
</dbReference>
<proteinExistence type="inferred from homology"/>
<dbReference type="Gene3D" id="3.30.420.40">
    <property type="match status" value="2"/>
</dbReference>
<name>A0A429ZK09_9ENTE</name>
<dbReference type="InterPro" id="IPR018485">
    <property type="entry name" value="FGGY_C"/>
</dbReference>
<dbReference type="OrthoDB" id="9805576at2"/>
<dbReference type="AlphaFoldDB" id="A0A429ZK09"/>
<keyword evidence="2 4" id="KW-0808">Transferase</keyword>
<comment type="caution">
    <text evidence="7">The sequence shown here is derived from an EMBL/GenBank/DDBJ whole genome shotgun (WGS) entry which is preliminary data.</text>
</comment>
<protein>
    <submittedName>
        <fullName evidence="7">Carbohydrate kinase</fullName>
    </submittedName>
</protein>
<dbReference type="PANTHER" id="PTHR43095">
    <property type="entry name" value="SUGAR KINASE"/>
    <property type="match status" value="1"/>
</dbReference>
<dbReference type="Proteomes" id="UP000287239">
    <property type="component" value="Unassembled WGS sequence"/>
</dbReference>
<dbReference type="InterPro" id="IPR018484">
    <property type="entry name" value="FGGY_N"/>
</dbReference>
<dbReference type="InterPro" id="IPR018483">
    <property type="entry name" value="Carb_kinase_FGGY_CS"/>
</dbReference>
<dbReference type="PIRSF" id="PIRSF000538">
    <property type="entry name" value="GlpK"/>
    <property type="match status" value="1"/>
</dbReference>
<dbReference type="GeneID" id="98568935"/>
<sequence length="513" mass="55970">MSTFLLGIDNGGTVIKGALYSLDGQEVAVVSRKLVMITPRPGHTERDSEAMWQANVAVIRELLEKTSVSGVSIIGIGITGHGNGVYLSDKAGKPTYNGVISTDTRGKDYVEQWQKDGTFTRTLLKTYNSIWAGQPAPILRWLVDHEPAVIAKTDYVFMCKDYIKYRLTGLAATEISDFSGGGMLNIAEKRLDQDLLKEFGIESLYDKLPPLKDPLAIHGYITKEIAELTGLATGTPVAGGTMDMHASAIATGSIQKDQLCVTAGTWSINEFMAEEPVISDDLFMCAIAPGNRYLIAEGSPTSASNLEWFLTEVLKGLEYTEGTLYDLANDLVASVPYDRSNLIFLPFLFGTNVDPRAKSAFVGMSAWHKRGHLIRAIYEGVVFSHRHHIDKLIAQGGNFKQARIAGGVVNSEIWMQMFADILQVPIEVTQTKELGAMGAAIIAGVSAGLFASVEVGAQRMIQVVKTCQPDQTKKALYDQKYQLYRNLLTKLAPIWQDFETVASGIKAGEGESL</sequence>
<dbReference type="Pfam" id="PF02782">
    <property type="entry name" value="FGGY_C"/>
    <property type="match status" value="1"/>
</dbReference>
<evidence type="ECO:0000256" key="2">
    <source>
        <dbReference type="ARBA" id="ARBA00022679"/>
    </source>
</evidence>
<feature type="domain" description="Carbohydrate kinase FGGY N-terminal" evidence="5">
    <location>
        <begin position="5"/>
        <end position="249"/>
    </location>
</feature>
<reference evidence="7 8" key="1">
    <citation type="submission" date="2017-05" db="EMBL/GenBank/DDBJ databases">
        <title>Vagococcus spp. assemblies.</title>
        <authorList>
            <person name="Gulvik C.A."/>
        </authorList>
    </citation>
    <scope>NUCLEOTIDE SEQUENCE [LARGE SCALE GENOMIC DNA]</scope>
    <source>
        <strain evidence="7 8">NCFB 2777</strain>
    </source>
</reference>
<dbReference type="Pfam" id="PF00370">
    <property type="entry name" value="FGGY_N"/>
    <property type="match status" value="1"/>
</dbReference>
<dbReference type="GO" id="GO:0005975">
    <property type="term" value="P:carbohydrate metabolic process"/>
    <property type="evidence" value="ECO:0007669"/>
    <property type="project" value="InterPro"/>
</dbReference>
<gene>
    <name evidence="7" type="ORF">CBF35_11165</name>
</gene>
<dbReference type="InterPro" id="IPR000577">
    <property type="entry name" value="Carb_kinase_FGGY"/>
</dbReference>
<keyword evidence="8" id="KW-1185">Reference proteome</keyword>
<dbReference type="GO" id="GO:0016301">
    <property type="term" value="F:kinase activity"/>
    <property type="evidence" value="ECO:0007669"/>
    <property type="project" value="UniProtKB-KW"/>
</dbReference>
<keyword evidence="3 4" id="KW-0418">Kinase</keyword>
<dbReference type="InterPro" id="IPR043129">
    <property type="entry name" value="ATPase_NBD"/>
</dbReference>
<dbReference type="SUPFAM" id="SSF53067">
    <property type="entry name" value="Actin-like ATPase domain"/>
    <property type="match status" value="2"/>
</dbReference>
<dbReference type="GO" id="GO:0016773">
    <property type="term" value="F:phosphotransferase activity, alcohol group as acceptor"/>
    <property type="evidence" value="ECO:0007669"/>
    <property type="project" value="InterPro"/>
</dbReference>
<evidence type="ECO:0000256" key="1">
    <source>
        <dbReference type="ARBA" id="ARBA00009156"/>
    </source>
</evidence>
<evidence type="ECO:0000256" key="3">
    <source>
        <dbReference type="ARBA" id="ARBA00022777"/>
    </source>
</evidence>
<dbReference type="CDD" id="cd07802">
    <property type="entry name" value="ASKHA_NBD_FGGY_EcLyxK-like"/>
    <property type="match status" value="1"/>
</dbReference>
<comment type="similarity">
    <text evidence="1 4">Belongs to the FGGY kinase family.</text>
</comment>
<evidence type="ECO:0000259" key="5">
    <source>
        <dbReference type="Pfam" id="PF00370"/>
    </source>
</evidence>
<evidence type="ECO:0000313" key="8">
    <source>
        <dbReference type="Proteomes" id="UP000287239"/>
    </source>
</evidence>
<dbReference type="RefSeq" id="WP_126781165.1">
    <property type="nucleotide sequence ID" value="NZ_NGJU01000017.1"/>
</dbReference>
<feature type="domain" description="Carbohydrate kinase FGGY C-terminal" evidence="6">
    <location>
        <begin position="261"/>
        <end position="447"/>
    </location>
</feature>
<evidence type="ECO:0000256" key="4">
    <source>
        <dbReference type="RuleBase" id="RU003733"/>
    </source>
</evidence>
<dbReference type="InterPro" id="IPR050406">
    <property type="entry name" value="FGGY_Carb_Kinase"/>
</dbReference>
<dbReference type="EMBL" id="NGJU01000017">
    <property type="protein sequence ID" value="RST94006.1"/>
    <property type="molecule type" value="Genomic_DNA"/>
</dbReference>
<evidence type="ECO:0000259" key="6">
    <source>
        <dbReference type="Pfam" id="PF02782"/>
    </source>
</evidence>
<evidence type="ECO:0000313" key="7">
    <source>
        <dbReference type="EMBL" id="RST94006.1"/>
    </source>
</evidence>
<organism evidence="7 8">
    <name type="scientific">Vagococcus salmoninarum</name>
    <dbReference type="NCBI Taxonomy" id="2739"/>
    <lineage>
        <taxon>Bacteria</taxon>
        <taxon>Bacillati</taxon>
        <taxon>Bacillota</taxon>
        <taxon>Bacilli</taxon>
        <taxon>Lactobacillales</taxon>
        <taxon>Enterococcaceae</taxon>
        <taxon>Vagococcus</taxon>
    </lineage>
</organism>